<dbReference type="PANTHER" id="PTHR22692">
    <property type="entry name" value="MYOSIN VII, XV"/>
    <property type="match status" value="1"/>
</dbReference>
<evidence type="ECO:0000313" key="4">
    <source>
        <dbReference type="Proteomes" id="UP001153269"/>
    </source>
</evidence>
<dbReference type="Proteomes" id="UP001153269">
    <property type="component" value="Unassembled WGS sequence"/>
</dbReference>
<keyword evidence="1" id="KW-0518">Myosin</keyword>
<organism evidence="3 4">
    <name type="scientific">Pleuronectes platessa</name>
    <name type="common">European plaice</name>
    <dbReference type="NCBI Taxonomy" id="8262"/>
    <lineage>
        <taxon>Eukaryota</taxon>
        <taxon>Metazoa</taxon>
        <taxon>Chordata</taxon>
        <taxon>Craniata</taxon>
        <taxon>Vertebrata</taxon>
        <taxon>Euteleostomi</taxon>
        <taxon>Actinopterygii</taxon>
        <taxon>Neopterygii</taxon>
        <taxon>Teleostei</taxon>
        <taxon>Neoteleostei</taxon>
        <taxon>Acanthomorphata</taxon>
        <taxon>Carangaria</taxon>
        <taxon>Pleuronectiformes</taxon>
        <taxon>Pleuronectoidei</taxon>
        <taxon>Pleuronectidae</taxon>
        <taxon>Pleuronectes</taxon>
    </lineage>
</organism>
<keyword evidence="1" id="KW-0505">Motor protein</keyword>
<dbReference type="PROSITE" id="PS51456">
    <property type="entry name" value="MYOSIN_MOTOR"/>
    <property type="match status" value="1"/>
</dbReference>
<dbReference type="GO" id="GO:0003774">
    <property type="term" value="F:cytoskeletal motor activity"/>
    <property type="evidence" value="ECO:0007669"/>
    <property type="project" value="InterPro"/>
</dbReference>
<dbReference type="SUPFAM" id="SSF52540">
    <property type="entry name" value="P-loop containing nucleoside triphosphate hydrolases"/>
    <property type="match status" value="1"/>
</dbReference>
<comment type="similarity">
    <text evidence="1">Belongs to the TRAFAC class myosin-kinesin ATPase superfamily. Myosin family.</text>
</comment>
<dbReference type="EMBL" id="CADEAL010001371">
    <property type="protein sequence ID" value="CAB1431785.1"/>
    <property type="molecule type" value="Genomic_DNA"/>
</dbReference>
<protein>
    <recommendedName>
        <fullName evidence="2">Myosin motor domain-containing protein</fullName>
    </recommendedName>
</protein>
<dbReference type="InterPro" id="IPR027417">
    <property type="entry name" value="P-loop_NTPase"/>
</dbReference>
<evidence type="ECO:0000259" key="2">
    <source>
        <dbReference type="PROSITE" id="PS51456"/>
    </source>
</evidence>
<proteinExistence type="inferred from homology"/>
<evidence type="ECO:0000256" key="1">
    <source>
        <dbReference type="PROSITE-ProRule" id="PRU00782"/>
    </source>
</evidence>
<comment type="caution">
    <text evidence="3">The sequence shown here is derived from an EMBL/GenBank/DDBJ whole genome shotgun (WGS) entry which is preliminary data.</text>
</comment>
<reference evidence="3" key="1">
    <citation type="submission" date="2020-03" db="EMBL/GenBank/DDBJ databases">
        <authorList>
            <person name="Weist P."/>
        </authorList>
    </citation>
    <scope>NUCLEOTIDE SEQUENCE</scope>
</reference>
<dbReference type="Gene3D" id="1.20.58.530">
    <property type="match status" value="1"/>
</dbReference>
<dbReference type="GO" id="GO:0016459">
    <property type="term" value="C:myosin complex"/>
    <property type="evidence" value="ECO:0007669"/>
    <property type="project" value="UniProtKB-KW"/>
</dbReference>
<dbReference type="PANTHER" id="PTHR22692:SF16">
    <property type="entry name" value="MYOSIN XVB"/>
    <property type="match status" value="1"/>
</dbReference>
<accession>A0A9N7UJB6</accession>
<dbReference type="GO" id="GO:0003779">
    <property type="term" value="F:actin binding"/>
    <property type="evidence" value="ECO:0007669"/>
    <property type="project" value="UniProtKB-KW"/>
</dbReference>
<dbReference type="InterPro" id="IPR051567">
    <property type="entry name" value="Unconventional_Myosin_ATPase"/>
</dbReference>
<keyword evidence="1" id="KW-0009">Actin-binding</keyword>
<evidence type="ECO:0000313" key="3">
    <source>
        <dbReference type="EMBL" id="CAB1431785.1"/>
    </source>
</evidence>
<comment type="caution">
    <text evidence="1">Lacks conserved residue(s) required for the propagation of feature annotation.</text>
</comment>
<gene>
    <name evidence="3" type="ORF">PLEPLA_LOCUS19842</name>
</gene>
<dbReference type="AlphaFoldDB" id="A0A9N7UJB6"/>
<dbReference type="GO" id="GO:0005524">
    <property type="term" value="F:ATP binding"/>
    <property type="evidence" value="ECO:0007669"/>
    <property type="project" value="InterPro"/>
</dbReference>
<feature type="domain" description="Myosin motor" evidence="2">
    <location>
        <begin position="1"/>
        <end position="145"/>
    </location>
</feature>
<name>A0A9N7UJB6_PLEPL</name>
<sequence>MPCIRRAELDPWRAEEYSAEQIQWNFMHLKNFNSCLELISSRPQGILHILDEQTCLPQATDHTFLQKCHYHHGNSPHYAKPKSPLPVFTIYHYAGPVTYQVQNFLNKNHDQFKTEVVELFARSQLKVKTKNLHKLSMWAHLLSIA</sequence>
<dbReference type="InterPro" id="IPR001609">
    <property type="entry name" value="Myosin_head_motor_dom-like"/>
</dbReference>
<dbReference type="Pfam" id="PF00063">
    <property type="entry name" value="Myosin_head"/>
    <property type="match status" value="1"/>
</dbReference>
<keyword evidence="4" id="KW-1185">Reference proteome</keyword>